<evidence type="ECO:0000256" key="15">
    <source>
        <dbReference type="SAM" id="Coils"/>
    </source>
</evidence>
<evidence type="ECO:0000256" key="2">
    <source>
        <dbReference type="ARBA" id="ARBA00005045"/>
    </source>
</evidence>
<evidence type="ECO:0000313" key="18">
    <source>
        <dbReference type="Proteomes" id="UP000009286"/>
    </source>
</evidence>
<accession>G2KRB1</accession>
<comment type="domain">
    <text evidence="12">Consists of two distinct domains, a catalytic core and a N-terminal extension that is involved in tRNA binding.</text>
</comment>
<evidence type="ECO:0000256" key="10">
    <source>
        <dbReference type="ARBA" id="ARBA00047929"/>
    </source>
</evidence>
<dbReference type="PANTHER" id="PTHR43697">
    <property type="entry name" value="SERYL-TRNA SYNTHETASE"/>
    <property type="match status" value="1"/>
</dbReference>
<dbReference type="KEGG" id="mai:MICA_825"/>
<dbReference type="HOGENOM" id="CLU_023797_1_1_5"/>
<feature type="coiled-coil region" evidence="15">
    <location>
        <begin position="30"/>
        <end position="88"/>
    </location>
</feature>
<feature type="binding site" evidence="12 14">
    <location>
        <begin position="345"/>
        <end position="348"/>
    </location>
    <ligand>
        <name>ATP</name>
        <dbReference type="ChEBI" id="CHEBI:30616"/>
    </ligand>
</feature>
<dbReference type="OrthoDB" id="9804647at2"/>
<comment type="catalytic activity">
    <reaction evidence="10 12">
        <text>tRNA(Sec) + L-serine + ATP = L-seryl-tRNA(Sec) + AMP + diphosphate + H(+)</text>
        <dbReference type="Rhea" id="RHEA:42580"/>
        <dbReference type="Rhea" id="RHEA-COMP:9742"/>
        <dbReference type="Rhea" id="RHEA-COMP:10128"/>
        <dbReference type="ChEBI" id="CHEBI:15378"/>
        <dbReference type="ChEBI" id="CHEBI:30616"/>
        <dbReference type="ChEBI" id="CHEBI:33019"/>
        <dbReference type="ChEBI" id="CHEBI:33384"/>
        <dbReference type="ChEBI" id="CHEBI:78442"/>
        <dbReference type="ChEBI" id="CHEBI:78533"/>
        <dbReference type="ChEBI" id="CHEBI:456215"/>
        <dbReference type="EC" id="6.1.1.11"/>
    </reaction>
</comment>
<dbReference type="CDD" id="cd00770">
    <property type="entry name" value="SerRS_core"/>
    <property type="match status" value="1"/>
</dbReference>
<feature type="binding site" evidence="13">
    <location>
        <position position="227"/>
    </location>
    <ligand>
        <name>L-serine</name>
        <dbReference type="ChEBI" id="CHEBI:33384"/>
    </ligand>
</feature>
<dbReference type="EMBL" id="CP002382">
    <property type="protein sequence ID" value="AEP09158.1"/>
    <property type="molecule type" value="Genomic_DNA"/>
</dbReference>
<gene>
    <name evidence="12 17" type="primary">serS</name>
    <name evidence="17" type="ordered locus">MICA_825</name>
</gene>
<evidence type="ECO:0000256" key="11">
    <source>
        <dbReference type="ARBA" id="ARBA00048823"/>
    </source>
</evidence>
<dbReference type="InterPro" id="IPR015866">
    <property type="entry name" value="Ser-tRNA-synth_1_N"/>
</dbReference>
<evidence type="ECO:0000313" key="17">
    <source>
        <dbReference type="EMBL" id="AEP09158.1"/>
    </source>
</evidence>
<dbReference type="InterPro" id="IPR002317">
    <property type="entry name" value="Ser-tRNA-ligase_type_1"/>
</dbReference>
<evidence type="ECO:0000256" key="13">
    <source>
        <dbReference type="PIRSR" id="PIRSR001529-1"/>
    </source>
</evidence>
<evidence type="ECO:0000256" key="12">
    <source>
        <dbReference type="HAMAP-Rule" id="MF_00176"/>
    </source>
</evidence>
<dbReference type="GO" id="GO:0016260">
    <property type="term" value="P:selenocysteine biosynthetic process"/>
    <property type="evidence" value="ECO:0007669"/>
    <property type="project" value="UniProtKB-UniRule"/>
</dbReference>
<dbReference type="RefSeq" id="WP_014102381.1">
    <property type="nucleotide sequence ID" value="NC_016026.1"/>
</dbReference>
<keyword evidence="8 12" id="KW-0648">Protein biosynthesis</keyword>
<feature type="binding site" evidence="12 13">
    <location>
        <position position="281"/>
    </location>
    <ligand>
        <name>L-serine</name>
        <dbReference type="ChEBI" id="CHEBI:33384"/>
    </ligand>
</feature>
<dbReference type="NCBIfam" id="TIGR00414">
    <property type="entry name" value="serS"/>
    <property type="match status" value="1"/>
</dbReference>
<comment type="pathway">
    <text evidence="2 12">Aminoacyl-tRNA biosynthesis; selenocysteinyl-tRNA(Sec) biosynthesis; L-seryl-tRNA(Sec) from L-serine and tRNA(Sec): step 1/1.</text>
</comment>
<evidence type="ECO:0000256" key="3">
    <source>
        <dbReference type="ARBA" id="ARBA00010728"/>
    </source>
</evidence>
<dbReference type="HAMAP" id="MF_00176">
    <property type="entry name" value="Ser_tRNA_synth_type1"/>
    <property type="match status" value="1"/>
</dbReference>
<dbReference type="PIRSF" id="PIRSF001529">
    <property type="entry name" value="Ser-tRNA-synth_IIa"/>
    <property type="match status" value="1"/>
</dbReference>
<dbReference type="GO" id="GO:0005524">
    <property type="term" value="F:ATP binding"/>
    <property type="evidence" value="ECO:0007669"/>
    <property type="project" value="UniProtKB-UniRule"/>
</dbReference>
<feature type="binding site" evidence="12">
    <location>
        <position position="381"/>
    </location>
    <ligand>
        <name>L-serine</name>
        <dbReference type="ChEBI" id="CHEBI:33384"/>
    </ligand>
</feature>
<comment type="similarity">
    <text evidence="3 12">Belongs to the class-II aminoacyl-tRNA synthetase family. Type-1 seryl-tRNA synthetase subfamily.</text>
</comment>
<dbReference type="InterPro" id="IPR010978">
    <property type="entry name" value="tRNA-bd_arm"/>
</dbReference>
<keyword evidence="4 12" id="KW-0963">Cytoplasm</keyword>
<dbReference type="AlphaFoldDB" id="G2KRB1"/>
<dbReference type="PRINTS" id="PR00981">
    <property type="entry name" value="TRNASYNTHSER"/>
</dbReference>
<keyword evidence="18" id="KW-1185">Reference proteome</keyword>
<dbReference type="Pfam" id="PF02403">
    <property type="entry name" value="Seryl_tRNA_N"/>
    <property type="match status" value="1"/>
</dbReference>
<dbReference type="Gene3D" id="1.10.287.40">
    <property type="entry name" value="Serine-tRNA synthetase, tRNA binding domain"/>
    <property type="match status" value="1"/>
</dbReference>
<feature type="binding site" evidence="12 14">
    <location>
        <begin position="258"/>
        <end position="260"/>
    </location>
    <ligand>
        <name>ATP</name>
        <dbReference type="ChEBI" id="CHEBI:30616"/>
    </ligand>
</feature>
<keyword evidence="15" id="KW-0175">Coiled coil</keyword>
<dbReference type="GO" id="GO:0004828">
    <property type="term" value="F:serine-tRNA ligase activity"/>
    <property type="evidence" value="ECO:0007669"/>
    <property type="project" value="UniProtKB-UniRule"/>
</dbReference>
<dbReference type="InterPro" id="IPR042103">
    <property type="entry name" value="SerRS_1_N_sf"/>
</dbReference>
<evidence type="ECO:0000256" key="4">
    <source>
        <dbReference type="ARBA" id="ARBA00022490"/>
    </source>
</evidence>
<dbReference type="UniPathway" id="UPA00906">
    <property type="reaction ID" value="UER00895"/>
</dbReference>
<comment type="subcellular location">
    <subcellularLocation>
        <location evidence="1 12">Cytoplasm</location>
    </subcellularLocation>
</comment>
<dbReference type="InterPro" id="IPR033729">
    <property type="entry name" value="SerRS_core"/>
</dbReference>
<dbReference type="Proteomes" id="UP000009286">
    <property type="component" value="Chromosome"/>
</dbReference>
<sequence length="435" mass="47899">MHDLRAIRENPEIFDKNWARRGLAPQTSAILALDEQRRALQTQMQELQNRRNVASKEIGQIKAKGGDASALMDEVAAIKEKAPALEAEEAALAEKLNGILSSLPNILDAEVPVGPDEDHNVEVRKEGTPKTQSGPDHVAIGEGLGMMDFETAAKMSGARFVLMHSGLAQMERALAQFMLDTHTREHGYTEVSPPLLVRDNAVYGTNQLPKFSEDLFRTTTDHWLIPTAEVSLTNMAADMIMDAESLPLRVTAFTPCFRSEAGAAGKDTKGMIRQHQFYKVEMVTITTPDQSAAEHERMTNCAENILRKLELPFRTIILCEGDTGFGARRTYDLEVWLPGQGKYREISSCSNCGDFQARRMKARMRRRGGKDVEFVHTLNGSGLAVGRALIAVLENYYDPADGGVFVPTVLKPYMGGLDKIMPLDANARVLQAAAG</sequence>
<dbReference type="PROSITE" id="PS50862">
    <property type="entry name" value="AA_TRNA_LIGASE_II"/>
    <property type="match status" value="1"/>
</dbReference>
<dbReference type="GO" id="GO:0006434">
    <property type="term" value="P:seryl-tRNA aminoacylation"/>
    <property type="evidence" value="ECO:0007669"/>
    <property type="project" value="UniProtKB-UniRule"/>
</dbReference>
<comment type="caution">
    <text evidence="12">Lacks conserved residue(s) required for the propagation of feature annotation.</text>
</comment>
<evidence type="ECO:0000256" key="14">
    <source>
        <dbReference type="PIRSR" id="PIRSR001529-2"/>
    </source>
</evidence>
<keyword evidence="7 12" id="KW-0067">ATP-binding</keyword>
<reference evidence="17 18" key="1">
    <citation type="journal article" date="2011" name="BMC Genomics">
        <title>Genomic insights into an obligate epibiotic bacterial predator: Micavibrio aeruginosavorus ARL-13.</title>
        <authorList>
            <person name="Wang Z."/>
            <person name="Kadouri D."/>
            <person name="Wu M."/>
        </authorList>
    </citation>
    <scope>NUCLEOTIDE SEQUENCE [LARGE SCALE GENOMIC DNA]</scope>
    <source>
        <strain evidence="17 18">ARL-13</strain>
    </source>
</reference>
<proteinExistence type="inferred from homology"/>
<comment type="subunit">
    <text evidence="12">Homodimer. The tRNA molecule binds across the dimer.</text>
</comment>
<dbReference type="SUPFAM" id="SSF46589">
    <property type="entry name" value="tRNA-binding arm"/>
    <property type="match status" value="1"/>
</dbReference>
<comment type="catalytic activity">
    <reaction evidence="11 12">
        <text>tRNA(Ser) + L-serine + ATP = L-seryl-tRNA(Ser) + AMP + diphosphate + H(+)</text>
        <dbReference type="Rhea" id="RHEA:12292"/>
        <dbReference type="Rhea" id="RHEA-COMP:9669"/>
        <dbReference type="Rhea" id="RHEA-COMP:9703"/>
        <dbReference type="ChEBI" id="CHEBI:15378"/>
        <dbReference type="ChEBI" id="CHEBI:30616"/>
        <dbReference type="ChEBI" id="CHEBI:33019"/>
        <dbReference type="ChEBI" id="CHEBI:33384"/>
        <dbReference type="ChEBI" id="CHEBI:78442"/>
        <dbReference type="ChEBI" id="CHEBI:78533"/>
        <dbReference type="ChEBI" id="CHEBI:456215"/>
        <dbReference type="EC" id="6.1.1.11"/>
    </reaction>
</comment>
<organism evidence="17 18">
    <name type="scientific">Micavibrio aeruginosavorus (strain ARL-13)</name>
    <dbReference type="NCBI Taxonomy" id="856793"/>
    <lineage>
        <taxon>Bacteria</taxon>
        <taxon>Pseudomonadati</taxon>
        <taxon>Bdellovibrionota</taxon>
        <taxon>Bdellovibrionia</taxon>
        <taxon>Bdellovibrionales</taxon>
        <taxon>Pseudobdellovibrionaceae</taxon>
        <taxon>Micavibrio</taxon>
    </lineage>
</organism>
<feature type="binding site" evidence="13">
    <location>
        <position position="379"/>
    </location>
    <ligand>
        <name>L-serine</name>
        <dbReference type="ChEBI" id="CHEBI:33384"/>
    </ligand>
</feature>
<feature type="domain" description="Aminoacyl-transfer RNA synthetases class-II family profile" evidence="16">
    <location>
        <begin position="170"/>
        <end position="407"/>
    </location>
</feature>
<feature type="binding site" evidence="13">
    <location>
        <position position="258"/>
    </location>
    <ligand>
        <name>L-serine</name>
        <dbReference type="ChEBI" id="CHEBI:33384"/>
    </ligand>
</feature>
<evidence type="ECO:0000259" key="16">
    <source>
        <dbReference type="PROSITE" id="PS50862"/>
    </source>
</evidence>
<evidence type="ECO:0000256" key="8">
    <source>
        <dbReference type="ARBA" id="ARBA00022917"/>
    </source>
</evidence>
<protein>
    <recommendedName>
        <fullName evidence="12">Serine--tRNA ligase</fullName>
        <ecNumber evidence="12">6.1.1.11</ecNumber>
    </recommendedName>
    <alternativeName>
        <fullName evidence="12">Seryl-tRNA synthetase</fullName>
        <shortName evidence="12">SerRS</shortName>
    </alternativeName>
    <alternativeName>
        <fullName evidence="12">Seryl-tRNA(Ser/Sec) synthetase</fullName>
    </alternativeName>
</protein>
<dbReference type="EC" id="6.1.1.11" evidence="12"/>
<dbReference type="PANTHER" id="PTHR43697:SF1">
    <property type="entry name" value="SERINE--TRNA LIGASE"/>
    <property type="match status" value="1"/>
</dbReference>
<dbReference type="eggNOG" id="COG0172">
    <property type="taxonomic scope" value="Bacteria"/>
</dbReference>
<evidence type="ECO:0000256" key="1">
    <source>
        <dbReference type="ARBA" id="ARBA00004496"/>
    </source>
</evidence>
<keyword evidence="5 12" id="KW-0436">Ligase</keyword>
<dbReference type="Pfam" id="PF00587">
    <property type="entry name" value="tRNA-synt_2b"/>
    <property type="match status" value="1"/>
</dbReference>
<dbReference type="GO" id="GO:0005737">
    <property type="term" value="C:cytoplasm"/>
    <property type="evidence" value="ECO:0007669"/>
    <property type="project" value="UniProtKB-SubCell"/>
</dbReference>
<name>G2KRB1_MICAA</name>
<evidence type="ECO:0000256" key="9">
    <source>
        <dbReference type="ARBA" id="ARBA00023146"/>
    </source>
</evidence>
<feature type="binding site" evidence="12">
    <location>
        <begin position="227"/>
        <end position="229"/>
    </location>
    <ligand>
        <name>L-serine</name>
        <dbReference type="ChEBI" id="CHEBI:33384"/>
    </ligand>
</feature>
<evidence type="ECO:0000256" key="5">
    <source>
        <dbReference type="ARBA" id="ARBA00022598"/>
    </source>
</evidence>
<comment type="function">
    <text evidence="12">Catalyzes the attachment of serine to tRNA(Ser). Is also able to aminoacylate tRNA(Sec) with serine, to form the misacylated tRNA L-seryl-tRNA(Sec), which will be further converted into selenocysteinyl-tRNA(Sec).</text>
</comment>
<dbReference type="InterPro" id="IPR006195">
    <property type="entry name" value="aa-tRNA-synth_II"/>
</dbReference>
<dbReference type="InterPro" id="IPR045864">
    <property type="entry name" value="aa-tRNA-synth_II/BPL/LPL"/>
</dbReference>
<dbReference type="SUPFAM" id="SSF55681">
    <property type="entry name" value="Class II aaRS and biotin synthetases"/>
    <property type="match status" value="1"/>
</dbReference>
<evidence type="ECO:0000256" key="7">
    <source>
        <dbReference type="ARBA" id="ARBA00022840"/>
    </source>
</evidence>
<evidence type="ECO:0000256" key="6">
    <source>
        <dbReference type="ARBA" id="ARBA00022741"/>
    </source>
</evidence>
<dbReference type="Gene3D" id="3.30.930.10">
    <property type="entry name" value="Bira Bifunctional Protein, Domain 2"/>
    <property type="match status" value="1"/>
</dbReference>
<dbReference type="STRING" id="856793.MICA_825"/>
<dbReference type="InterPro" id="IPR002314">
    <property type="entry name" value="aa-tRNA-synt_IIb"/>
</dbReference>
<keyword evidence="9 12" id="KW-0030">Aminoacyl-tRNA synthetase</keyword>
<keyword evidence="6 12" id="KW-0547">Nucleotide-binding</keyword>